<evidence type="ECO:0000256" key="7">
    <source>
        <dbReference type="ARBA" id="ARBA00023136"/>
    </source>
</evidence>
<dbReference type="InterPro" id="IPR052017">
    <property type="entry name" value="TSUP"/>
</dbReference>
<feature type="transmembrane region" description="Helical" evidence="8">
    <location>
        <begin position="231"/>
        <end position="250"/>
    </location>
</feature>
<feature type="transmembrane region" description="Helical" evidence="8">
    <location>
        <begin position="79"/>
        <end position="98"/>
    </location>
</feature>
<comment type="similarity">
    <text evidence="2 8">Belongs to the 4-toluene sulfonate uptake permease (TSUP) (TC 2.A.102) family.</text>
</comment>
<evidence type="ECO:0000313" key="10">
    <source>
        <dbReference type="Proteomes" id="UP000198762"/>
    </source>
</evidence>
<evidence type="ECO:0000256" key="4">
    <source>
        <dbReference type="ARBA" id="ARBA00022475"/>
    </source>
</evidence>
<keyword evidence="6 8" id="KW-1133">Transmembrane helix</keyword>
<evidence type="ECO:0000256" key="8">
    <source>
        <dbReference type="RuleBase" id="RU363041"/>
    </source>
</evidence>
<evidence type="ECO:0000256" key="1">
    <source>
        <dbReference type="ARBA" id="ARBA00004651"/>
    </source>
</evidence>
<reference evidence="10" key="1">
    <citation type="submission" date="2016-10" db="EMBL/GenBank/DDBJ databases">
        <authorList>
            <person name="Varghese N."/>
            <person name="Submissions S."/>
        </authorList>
    </citation>
    <scope>NUCLEOTIDE SEQUENCE [LARGE SCALE GENOMIC DNA]</scope>
    <source>
        <strain evidence="10">CGMCC 1.6489</strain>
    </source>
</reference>
<comment type="subcellular location">
    <subcellularLocation>
        <location evidence="1 8">Cell membrane</location>
        <topology evidence="1 8">Multi-pass membrane protein</topology>
    </subcellularLocation>
</comment>
<proteinExistence type="inferred from homology"/>
<keyword evidence="5 8" id="KW-0812">Transmembrane</keyword>
<keyword evidence="10" id="KW-1185">Reference proteome</keyword>
<feature type="transmembrane region" description="Helical" evidence="8">
    <location>
        <begin position="104"/>
        <end position="121"/>
    </location>
</feature>
<dbReference type="AlphaFoldDB" id="A0A1I0EBV8"/>
<dbReference type="InterPro" id="IPR002781">
    <property type="entry name" value="TM_pro_TauE-like"/>
</dbReference>
<organism evidence="9 10">
    <name type="scientific">Marinobacter segnicrescens</name>
    <dbReference type="NCBI Taxonomy" id="430453"/>
    <lineage>
        <taxon>Bacteria</taxon>
        <taxon>Pseudomonadati</taxon>
        <taxon>Pseudomonadota</taxon>
        <taxon>Gammaproteobacteria</taxon>
        <taxon>Pseudomonadales</taxon>
        <taxon>Marinobacteraceae</taxon>
        <taxon>Marinobacter</taxon>
    </lineage>
</organism>
<keyword evidence="7 8" id="KW-0472">Membrane</keyword>
<feature type="transmembrane region" description="Helical" evidence="8">
    <location>
        <begin position="133"/>
        <end position="158"/>
    </location>
</feature>
<evidence type="ECO:0000256" key="3">
    <source>
        <dbReference type="ARBA" id="ARBA00022448"/>
    </source>
</evidence>
<evidence type="ECO:0000256" key="2">
    <source>
        <dbReference type="ARBA" id="ARBA00009142"/>
    </source>
</evidence>
<dbReference type="STRING" id="430453.SAMN04487962_10987"/>
<dbReference type="Pfam" id="PF01925">
    <property type="entry name" value="TauE"/>
    <property type="match status" value="1"/>
</dbReference>
<evidence type="ECO:0000256" key="5">
    <source>
        <dbReference type="ARBA" id="ARBA00022692"/>
    </source>
</evidence>
<keyword evidence="3" id="KW-0813">Transport</keyword>
<keyword evidence="4 8" id="KW-1003">Cell membrane</keyword>
<dbReference type="PANTHER" id="PTHR30269:SF37">
    <property type="entry name" value="MEMBRANE TRANSPORTER PROTEIN"/>
    <property type="match status" value="1"/>
</dbReference>
<gene>
    <name evidence="9" type="ORF">SAMN04487962_10987</name>
</gene>
<dbReference type="PANTHER" id="PTHR30269">
    <property type="entry name" value="TRANSMEMBRANE PROTEIN YFCA"/>
    <property type="match status" value="1"/>
</dbReference>
<protein>
    <recommendedName>
        <fullName evidence="8">Probable membrane transporter protein</fullName>
    </recommendedName>
</protein>
<evidence type="ECO:0000313" key="9">
    <source>
        <dbReference type="EMBL" id="SET42237.1"/>
    </source>
</evidence>
<feature type="transmembrane region" description="Helical" evidence="8">
    <location>
        <begin position="197"/>
        <end position="219"/>
    </location>
</feature>
<accession>A0A1I0EBV8</accession>
<dbReference type="Proteomes" id="UP000198762">
    <property type="component" value="Unassembled WGS sequence"/>
</dbReference>
<dbReference type="EMBL" id="FOHZ01000009">
    <property type="protein sequence ID" value="SET42237.1"/>
    <property type="molecule type" value="Genomic_DNA"/>
</dbReference>
<name>A0A1I0EBV8_9GAMM</name>
<dbReference type="GO" id="GO:0005886">
    <property type="term" value="C:plasma membrane"/>
    <property type="evidence" value="ECO:0007669"/>
    <property type="project" value="UniProtKB-SubCell"/>
</dbReference>
<evidence type="ECO:0000256" key="6">
    <source>
        <dbReference type="ARBA" id="ARBA00022989"/>
    </source>
</evidence>
<sequence length="252" mass="27191">MLSFLPPGLAPEVALILLACSTLTSLITAALGAGGGVMLLALMAMWIPPAAIIPVHGMIQLGSNAGRMAMTWRHIDWRVIAAFLPGVILGAVAGSLLLVRLPAWVWQVTIAVFVLYLCWGPKLPPLAMGRAGIFVASAITSFISLFVGATGPLVAAFIKQIHTDRFTTVATFATSMTLQHLPKALVFGLAGFVFRDWLWFLAAMVGMGFLGTWLGLRVLGRLGNQTFQRVFNLLLTLLALRLLWLAWLQWAA</sequence>